<dbReference type="CDD" id="cd16917">
    <property type="entry name" value="HATPase_UhpB-NarQ-NarX-like"/>
    <property type="match status" value="1"/>
</dbReference>
<comment type="catalytic activity">
    <reaction evidence="1">
        <text>ATP + protein L-histidine = ADP + protein N-phospho-L-histidine.</text>
        <dbReference type="EC" id="2.7.13.3"/>
    </reaction>
</comment>
<dbReference type="EC" id="2.7.13.3" evidence="2"/>
<dbReference type="GO" id="GO:0046983">
    <property type="term" value="F:protein dimerization activity"/>
    <property type="evidence" value="ECO:0007669"/>
    <property type="project" value="InterPro"/>
</dbReference>
<dbReference type="Gene3D" id="1.20.5.1930">
    <property type="match status" value="1"/>
</dbReference>
<dbReference type="PANTHER" id="PTHR24421:SF10">
    <property type="entry name" value="NITRATE_NITRITE SENSOR PROTEIN NARQ"/>
    <property type="match status" value="1"/>
</dbReference>
<evidence type="ECO:0000259" key="11">
    <source>
        <dbReference type="Pfam" id="PF07730"/>
    </source>
</evidence>
<evidence type="ECO:0000313" key="13">
    <source>
        <dbReference type="EMBL" id="PRY39712.1"/>
    </source>
</evidence>
<sequence length="436" mass="45638">MPNVVPMTSASTDARTDARTTGPLALLRPLSSHRTWQATFHAVAGMFLGAATGVVVVLLGVLWWAAVISLVQGANGHWLLTALYVVVALLAPLAVPPWVRFISALQRERFRALLGVEIAAPGHAPGSGWRSILRPWTTGATWRQLAYHLLTPLLGGLGGVVVLACWSAPVLLPLSVGTPSGPEYLLRFVGAIALLFAAPWVARGVAGADTAVARHLLGRGQAEELAERVESLARSRADLTSAADSERRRIERDLHDGVQQRLVCLAMNLGMARATLTTPTEEALEVIAAAHDEATAALAELRDFVRGLHPAVLDDRGLDAALSGVVARAPLPVKLRVDVPRRCSPSIEAIAYFAVSEALTNVAKHAEASRAEVVTEQVGDRLVVTVTDDGRGGASSEGAGTGLRGLAQRAAAVDGGLTVVSPPGGPTTVTVSVPCE</sequence>
<feature type="transmembrane region" description="Helical" evidence="9">
    <location>
        <begin position="38"/>
        <end position="66"/>
    </location>
</feature>
<dbReference type="InterPro" id="IPR036890">
    <property type="entry name" value="HATPase_C_sf"/>
</dbReference>
<keyword evidence="14" id="KW-1185">Reference proteome</keyword>
<evidence type="ECO:0000256" key="7">
    <source>
        <dbReference type="ARBA" id="ARBA00022840"/>
    </source>
</evidence>
<keyword evidence="3" id="KW-0597">Phosphoprotein</keyword>
<dbReference type="EMBL" id="PVTF01000007">
    <property type="protein sequence ID" value="PRY39712.1"/>
    <property type="molecule type" value="Genomic_DNA"/>
</dbReference>
<evidence type="ECO:0000256" key="5">
    <source>
        <dbReference type="ARBA" id="ARBA00022741"/>
    </source>
</evidence>
<feature type="domain" description="Signal transduction histidine kinase subgroup 3 dimerisation and phosphoacceptor" evidence="11">
    <location>
        <begin position="246"/>
        <end position="313"/>
    </location>
</feature>
<keyword evidence="7" id="KW-0067">ATP-binding</keyword>
<dbReference type="SUPFAM" id="SSF55874">
    <property type="entry name" value="ATPase domain of HSP90 chaperone/DNA topoisomerase II/histidine kinase"/>
    <property type="match status" value="1"/>
</dbReference>
<dbReference type="Gene3D" id="3.30.565.10">
    <property type="entry name" value="Histidine kinase-like ATPase, C-terminal domain"/>
    <property type="match status" value="1"/>
</dbReference>
<dbReference type="InterPro" id="IPR050482">
    <property type="entry name" value="Sensor_HK_TwoCompSys"/>
</dbReference>
<protein>
    <recommendedName>
        <fullName evidence="2">histidine kinase</fullName>
        <ecNumber evidence="2">2.7.13.3</ecNumber>
    </recommendedName>
</protein>
<keyword evidence="6" id="KW-0418">Kinase</keyword>
<dbReference type="GO" id="GO:0000155">
    <property type="term" value="F:phosphorelay sensor kinase activity"/>
    <property type="evidence" value="ECO:0007669"/>
    <property type="project" value="InterPro"/>
</dbReference>
<evidence type="ECO:0000256" key="3">
    <source>
        <dbReference type="ARBA" id="ARBA00022553"/>
    </source>
</evidence>
<proteinExistence type="predicted"/>
<feature type="transmembrane region" description="Helical" evidence="9">
    <location>
        <begin position="184"/>
        <end position="202"/>
    </location>
</feature>
<reference evidence="13 14" key="1">
    <citation type="submission" date="2018-03" db="EMBL/GenBank/DDBJ databases">
        <title>Genomic Encyclopedia of Archaeal and Bacterial Type Strains, Phase II (KMG-II): from individual species to whole genera.</title>
        <authorList>
            <person name="Goeker M."/>
        </authorList>
    </citation>
    <scope>NUCLEOTIDE SEQUENCE [LARGE SCALE GENOMIC DNA]</scope>
    <source>
        <strain evidence="13 14">DSM 44720</strain>
    </source>
</reference>
<name>A0A2T0T228_9PSEU</name>
<dbReference type="InterPro" id="IPR003594">
    <property type="entry name" value="HATPase_dom"/>
</dbReference>
<evidence type="ECO:0000256" key="1">
    <source>
        <dbReference type="ARBA" id="ARBA00000085"/>
    </source>
</evidence>
<dbReference type="Pfam" id="PF13796">
    <property type="entry name" value="Sensor"/>
    <property type="match status" value="1"/>
</dbReference>
<evidence type="ECO:0000256" key="9">
    <source>
        <dbReference type="SAM" id="Phobius"/>
    </source>
</evidence>
<comment type="caution">
    <text evidence="13">The sequence shown here is derived from an EMBL/GenBank/DDBJ whole genome shotgun (WGS) entry which is preliminary data.</text>
</comment>
<keyword evidence="9" id="KW-0472">Membrane</keyword>
<evidence type="ECO:0000313" key="14">
    <source>
        <dbReference type="Proteomes" id="UP000239494"/>
    </source>
</evidence>
<dbReference type="InterPro" id="IPR011712">
    <property type="entry name" value="Sig_transdc_His_kin_sub3_dim/P"/>
</dbReference>
<keyword evidence="4" id="KW-0808">Transferase</keyword>
<evidence type="ECO:0000256" key="6">
    <source>
        <dbReference type="ARBA" id="ARBA00022777"/>
    </source>
</evidence>
<keyword evidence="5" id="KW-0547">Nucleotide-binding</keyword>
<dbReference type="InterPro" id="IPR025828">
    <property type="entry name" value="Put_sensor_dom"/>
</dbReference>
<dbReference type="Pfam" id="PF02518">
    <property type="entry name" value="HATPase_c"/>
    <property type="match status" value="1"/>
</dbReference>
<feature type="transmembrane region" description="Helical" evidence="9">
    <location>
        <begin position="153"/>
        <end position="172"/>
    </location>
</feature>
<accession>A0A2T0T228</accession>
<evidence type="ECO:0000256" key="4">
    <source>
        <dbReference type="ARBA" id="ARBA00022679"/>
    </source>
</evidence>
<dbReference type="GO" id="GO:0005524">
    <property type="term" value="F:ATP binding"/>
    <property type="evidence" value="ECO:0007669"/>
    <property type="project" value="UniProtKB-KW"/>
</dbReference>
<feature type="transmembrane region" description="Helical" evidence="9">
    <location>
        <begin position="78"/>
        <end position="99"/>
    </location>
</feature>
<evidence type="ECO:0000259" key="12">
    <source>
        <dbReference type="Pfam" id="PF13796"/>
    </source>
</evidence>
<organism evidence="13 14">
    <name type="scientific">Umezawaea tangerina</name>
    <dbReference type="NCBI Taxonomy" id="84725"/>
    <lineage>
        <taxon>Bacteria</taxon>
        <taxon>Bacillati</taxon>
        <taxon>Actinomycetota</taxon>
        <taxon>Actinomycetes</taxon>
        <taxon>Pseudonocardiales</taxon>
        <taxon>Pseudonocardiaceae</taxon>
        <taxon>Umezawaea</taxon>
    </lineage>
</organism>
<evidence type="ECO:0000256" key="8">
    <source>
        <dbReference type="ARBA" id="ARBA00023012"/>
    </source>
</evidence>
<gene>
    <name evidence="13" type="ORF">CLV43_107299</name>
</gene>
<keyword evidence="9" id="KW-0812">Transmembrane</keyword>
<dbReference type="GO" id="GO:0016020">
    <property type="term" value="C:membrane"/>
    <property type="evidence" value="ECO:0007669"/>
    <property type="project" value="InterPro"/>
</dbReference>
<dbReference type="Pfam" id="PF07730">
    <property type="entry name" value="HisKA_3"/>
    <property type="match status" value="1"/>
</dbReference>
<keyword evidence="9" id="KW-1133">Transmembrane helix</keyword>
<feature type="domain" description="Histidine kinase/HSP90-like ATPase" evidence="10">
    <location>
        <begin position="353"/>
        <end position="434"/>
    </location>
</feature>
<evidence type="ECO:0000256" key="2">
    <source>
        <dbReference type="ARBA" id="ARBA00012438"/>
    </source>
</evidence>
<evidence type="ECO:0000259" key="10">
    <source>
        <dbReference type="Pfam" id="PF02518"/>
    </source>
</evidence>
<dbReference type="Proteomes" id="UP000239494">
    <property type="component" value="Unassembled WGS sequence"/>
</dbReference>
<feature type="domain" description="Putative sensor" evidence="12">
    <location>
        <begin position="98"/>
        <end position="217"/>
    </location>
</feature>
<dbReference type="AlphaFoldDB" id="A0A2T0T228"/>
<keyword evidence="8" id="KW-0902">Two-component regulatory system</keyword>
<dbReference type="PANTHER" id="PTHR24421">
    <property type="entry name" value="NITRATE/NITRITE SENSOR PROTEIN NARX-RELATED"/>
    <property type="match status" value="1"/>
</dbReference>